<gene>
    <name evidence="1" type="ORF">PMG11_02845</name>
</gene>
<dbReference type="Proteomes" id="UP000042958">
    <property type="component" value="Unassembled WGS sequence"/>
</dbReference>
<organism evidence="1 2">
    <name type="scientific">Penicillium brasilianum</name>
    <dbReference type="NCBI Taxonomy" id="104259"/>
    <lineage>
        <taxon>Eukaryota</taxon>
        <taxon>Fungi</taxon>
        <taxon>Dikarya</taxon>
        <taxon>Ascomycota</taxon>
        <taxon>Pezizomycotina</taxon>
        <taxon>Eurotiomycetes</taxon>
        <taxon>Eurotiomycetidae</taxon>
        <taxon>Eurotiales</taxon>
        <taxon>Aspergillaceae</taxon>
        <taxon>Penicillium</taxon>
    </lineage>
</organism>
<dbReference type="OrthoDB" id="4318322at2759"/>
<dbReference type="AlphaFoldDB" id="A0A0F7TJ76"/>
<reference evidence="2" key="1">
    <citation type="journal article" date="2015" name="Genome Announc.">
        <title>Draft genome sequence of the fungus Penicillium brasilianum MG11.</title>
        <authorList>
            <person name="Horn F."/>
            <person name="Linde J."/>
            <person name="Mattern D.J."/>
            <person name="Walther G."/>
            <person name="Guthke R."/>
            <person name="Brakhage A.A."/>
            <person name="Valiante V."/>
        </authorList>
    </citation>
    <scope>NUCLEOTIDE SEQUENCE [LARGE SCALE GENOMIC DNA]</scope>
    <source>
        <strain evidence="2">MG11</strain>
    </source>
</reference>
<protein>
    <submittedName>
        <fullName evidence="1">Uncharacterized protein</fullName>
    </submittedName>
</protein>
<sequence length="257" mass="29480">MLGMASEMEIMMQDLAKDVGKLKDHTNYTRWHSRLRRALKQRDSRFWPTLTGANKPPVLHKLYLPDDNVVREGLAEQHIVPLESISADQIVDHINKTVHEPNASLSAWQAIDQKLLPLFLVTLGSHLQFHVRLAKTGSDAYHIIEGMFHGPAKHYVWANWINCTFSTQKTATEFVHRWRRALDEVLYLFENDAPSLTCQLSQFMAAIDGHPGTMSWAREASFDMSDASLMEKVFRSFLSRLAKFERAANGLKVHWNI</sequence>
<evidence type="ECO:0000313" key="1">
    <source>
        <dbReference type="EMBL" id="CEJ56644.1"/>
    </source>
</evidence>
<dbReference type="EMBL" id="CDHK01000002">
    <property type="protein sequence ID" value="CEJ56644.1"/>
    <property type="molecule type" value="Genomic_DNA"/>
</dbReference>
<proteinExistence type="predicted"/>
<name>A0A0F7TJ76_PENBI</name>
<accession>A0A0F7TJ76</accession>
<evidence type="ECO:0000313" key="2">
    <source>
        <dbReference type="Proteomes" id="UP000042958"/>
    </source>
</evidence>
<keyword evidence="2" id="KW-1185">Reference proteome</keyword>